<dbReference type="EMBL" id="JBHSCR010000006">
    <property type="protein sequence ID" value="MFC4348139.1"/>
    <property type="molecule type" value="Genomic_DNA"/>
</dbReference>
<protein>
    <submittedName>
        <fullName evidence="1">Uncharacterized protein</fullName>
    </submittedName>
</protein>
<sequence>MKANRRKILVALAVVSTVILLASSPVLISIWFSAFASNKVIVINESSFALEKVTVSIAQKQHQLGNIAPGQAVKLKENAGPEGVVGVEFHTNTQTKSCETGYTAHSVSTRTTFVLRKDGTLENSFSYAPHPLQEEYFACKSKESAN</sequence>
<gene>
    <name evidence="1" type="ORF">ACFO5Q_09810</name>
</gene>
<evidence type="ECO:0000313" key="1">
    <source>
        <dbReference type="EMBL" id="MFC4348139.1"/>
    </source>
</evidence>
<reference evidence="2" key="1">
    <citation type="journal article" date="2019" name="Int. J. Syst. Evol. Microbiol.">
        <title>The Global Catalogue of Microorganisms (GCM) 10K type strain sequencing project: providing services to taxonomists for standard genome sequencing and annotation.</title>
        <authorList>
            <consortium name="The Broad Institute Genomics Platform"/>
            <consortium name="The Broad Institute Genome Sequencing Center for Infectious Disease"/>
            <person name="Wu L."/>
            <person name="Ma J."/>
        </authorList>
    </citation>
    <scope>NUCLEOTIDE SEQUENCE [LARGE SCALE GENOMIC DNA]</scope>
    <source>
        <strain evidence="2">CGMCC 1.15304</strain>
    </source>
</reference>
<evidence type="ECO:0000313" key="2">
    <source>
        <dbReference type="Proteomes" id="UP001595776"/>
    </source>
</evidence>
<dbReference type="RefSeq" id="WP_068149996.1">
    <property type="nucleotide sequence ID" value="NZ_JBHSCR010000006.1"/>
</dbReference>
<keyword evidence="2" id="KW-1185">Reference proteome</keyword>
<dbReference type="Proteomes" id="UP001595776">
    <property type="component" value="Unassembled WGS sequence"/>
</dbReference>
<organism evidence="1 2">
    <name type="scientific">Kordiimonas lipolytica</name>
    <dbReference type="NCBI Taxonomy" id="1662421"/>
    <lineage>
        <taxon>Bacteria</taxon>
        <taxon>Pseudomonadati</taxon>
        <taxon>Pseudomonadota</taxon>
        <taxon>Alphaproteobacteria</taxon>
        <taxon>Kordiimonadales</taxon>
        <taxon>Kordiimonadaceae</taxon>
        <taxon>Kordiimonas</taxon>
    </lineage>
</organism>
<comment type="caution">
    <text evidence="1">The sequence shown here is derived from an EMBL/GenBank/DDBJ whole genome shotgun (WGS) entry which is preliminary data.</text>
</comment>
<name>A0ABV8UBV8_9PROT</name>
<accession>A0ABV8UBV8</accession>
<proteinExistence type="predicted"/>